<dbReference type="Pfam" id="PF00646">
    <property type="entry name" value="F-box"/>
    <property type="match status" value="1"/>
</dbReference>
<dbReference type="OrthoDB" id="615024at2759"/>
<gene>
    <name evidence="2" type="ORF">EJB05_00366</name>
</gene>
<dbReference type="InterPro" id="IPR036047">
    <property type="entry name" value="F-box-like_dom_sf"/>
</dbReference>
<sequence length="169" mass="19401">MRRRRRHRNKKKAGVADGVKETSVDDVPDDLLEQILLRLDFPIFLIRAASTCKRWRGVIVSGDNGGAFLHRARSLHPPTVAGHYHTPGHWNSPIEFIPTWSPVLPIADSRFSLGEFSQWQVSDVHAGLVLLRQCDDQNSRFLAPQRRVPARRRRRQHLRIKLQGALQIL</sequence>
<proteinExistence type="predicted"/>
<dbReference type="SUPFAM" id="SSF81383">
    <property type="entry name" value="F-box domain"/>
    <property type="match status" value="1"/>
</dbReference>
<dbReference type="InterPro" id="IPR001810">
    <property type="entry name" value="F-box_dom"/>
</dbReference>
<protein>
    <recommendedName>
        <fullName evidence="1">F-box domain-containing protein</fullName>
    </recommendedName>
</protein>
<dbReference type="SMART" id="SM00256">
    <property type="entry name" value="FBOX"/>
    <property type="match status" value="1"/>
</dbReference>
<dbReference type="AlphaFoldDB" id="A0A5J9WM76"/>
<dbReference type="Gramene" id="TVU49075">
    <property type="protein sequence ID" value="TVU49075"/>
    <property type="gene ID" value="EJB05_00366"/>
</dbReference>
<dbReference type="Proteomes" id="UP000324897">
    <property type="component" value="Chromosome 6"/>
</dbReference>
<feature type="domain" description="F-box" evidence="1">
    <location>
        <begin position="21"/>
        <end position="72"/>
    </location>
</feature>
<reference evidence="2 3" key="1">
    <citation type="journal article" date="2019" name="Sci. Rep.">
        <title>A high-quality genome of Eragrostis curvula grass provides insights into Poaceae evolution and supports new strategies to enhance forage quality.</title>
        <authorList>
            <person name="Carballo J."/>
            <person name="Santos B.A.C.M."/>
            <person name="Zappacosta D."/>
            <person name="Garbus I."/>
            <person name="Selva J.P."/>
            <person name="Gallo C.A."/>
            <person name="Diaz A."/>
            <person name="Albertini E."/>
            <person name="Caccamo M."/>
            <person name="Echenique V."/>
        </authorList>
    </citation>
    <scope>NUCLEOTIDE SEQUENCE [LARGE SCALE GENOMIC DNA]</scope>
    <source>
        <strain evidence="3">cv. Victoria</strain>
        <tissue evidence="2">Leaf</tissue>
    </source>
</reference>
<dbReference type="Gene3D" id="1.20.1280.50">
    <property type="match status" value="1"/>
</dbReference>
<dbReference type="PROSITE" id="PS50181">
    <property type="entry name" value="FBOX"/>
    <property type="match status" value="1"/>
</dbReference>
<evidence type="ECO:0000313" key="2">
    <source>
        <dbReference type="EMBL" id="TVU49075.1"/>
    </source>
</evidence>
<dbReference type="PANTHER" id="PTHR33207">
    <property type="entry name" value="F-BOX DOMAIN CONTAINING PROTEIN-RELATED"/>
    <property type="match status" value="1"/>
</dbReference>
<accession>A0A5J9WM76</accession>
<evidence type="ECO:0000259" key="1">
    <source>
        <dbReference type="PROSITE" id="PS50181"/>
    </source>
</evidence>
<dbReference type="EMBL" id="RWGY01000002">
    <property type="protein sequence ID" value="TVU49075.1"/>
    <property type="molecule type" value="Genomic_DNA"/>
</dbReference>
<dbReference type="CDD" id="cd09917">
    <property type="entry name" value="F-box_SF"/>
    <property type="match status" value="1"/>
</dbReference>
<keyword evidence="3" id="KW-1185">Reference proteome</keyword>
<feature type="non-terminal residue" evidence="2">
    <location>
        <position position="1"/>
    </location>
</feature>
<evidence type="ECO:0000313" key="3">
    <source>
        <dbReference type="Proteomes" id="UP000324897"/>
    </source>
</evidence>
<name>A0A5J9WM76_9POAL</name>
<organism evidence="2 3">
    <name type="scientific">Eragrostis curvula</name>
    <name type="common">weeping love grass</name>
    <dbReference type="NCBI Taxonomy" id="38414"/>
    <lineage>
        <taxon>Eukaryota</taxon>
        <taxon>Viridiplantae</taxon>
        <taxon>Streptophyta</taxon>
        <taxon>Embryophyta</taxon>
        <taxon>Tracheophyta</taxon>
        <taxon>Spermatophyta</taxon>
        <taxon>Magnoliopsida</taxon>
        <taxon>Liliopsida</taxon>
        <taxon>Poales</taxon>
        <taxon>Poaceae</taxon>
        <taxon>PACMAD clade</taxon>
        <taxon>Chloridoideae</taxon>
        <taxon>Eragrostideae</taxon>
        <taxon>Eragrostidinae</taxon>
        <taxon>Eragrostis</taxon>
    </lineage>
</organism>
<comment type="caution">
    <text evidence="2">The sequence shown here is derived from an EMBL/GenBank/DDBJ whole genome shotgun (WGS) entry which is preliminary data.</text>
</comment>